<dbReference type="CDD" id="cd03454">
    <property type="entry name" value="YdeM"/>
    <property type="match status" value="1"/>
</dbReference>
<dbReference type="Pfam" id="PF01575">
    <property type="entry name" value="MaoC_dehydratas"/>
    <property type="match status" value="1"/>
</dbReference>
<dbReference type="KEGG" id="upv:EJN92_17875"/>
<accession>A0A3S9HNN1</accession>
<reference evidence="2 3" key="1">
    <citation type="journal article" date="2011" name="Int. J. Syst. Evol. Microbiol.">
        <title>Description of Undibacterium oligocarboniphilum sp. nov., isolated from purified water, and Undibacterium pigrum strain CCUG 49012 as the type strain of Undibacterium parvum sp. nov., and emended descriptions of the genus Undibacterium and the species Undibacterium pigrum.</title>
        <authorList>
            <person name="Eder W."/>
            <person name="Wanner G."/>
            <person name="Ludwig W."/>
            <person name="Busse H.J."/>
            <person name="Ziemke-Kageler F."/>
            <person name="Lang E."/>
        </authorList>
    </citation>
    <scope>NUCLEOTIDE SEQUENCE [LARGE SCALE GENOMIC DNA]</scope>
    <source>
        <strain evidence="2 3">DSM 23061</strain>
    </source>
</reference>
<dbReference type="InterPro" id="IPR052342">
    <property type="entry name" value="MCH/BMMD"/>
</dbReference>
<dbReference type="PANTHER" id="PTHR43664">
    <property type="entry name" value="MONOAMINE OXIDASE-RELATED"/>
    <property type="match status" value="1"/>
</dbReference>
<dbReference type="SUPFAM" id="SSF54637">
    <property type="entry name" value="Thioesterase/thiol ester dehydrase-isomerase"/>
    <property type="match status" value="1"/>
</dbReference>
<name>A0A3S9HNN1_9BURK</name>
<dbReference type="AlphaFoldDB" id="A0A3S9HNN1"/>
<keyword evidence="3" id="KW-1185">Reference proteome</keyword>
<evidence type="ECO:0000313" key="2">
    <source>
        <dbReference type="EMBL" id="AZP13689.1"/>
    </source>
</evidence>
<dbReference type="OrthoDB" id="5298629at2"/>
<dbReference type="RefSeq" id="WP_126129058.1">
    <property type="nucleotide sequence ID" value="NZ_CP034464.1"/>
</dbReference>
<dbReference type="Gene3D" id="3.10.129.10">
    <property type="entry name" value="Hotdog Thioesterase"/>
    <property type="match status" value="1"/>
</dbReference>
<evidence type="ECO:0000313" key="3">
    <source>
        <dbReference type="Proteomes" id="UP000275663"/>
    </source>
</evidence>
<organism evidence="2 3">
    <name type="scientific">Undibacterium parvum</name>
    <dbReference type="NCBI Taxonomy" id="401471"/>
    <lineage>
        <taxon>Bacteria</taxon>
        <taxon>Pseudomonadati</taxon>
        <taxon>Pseudomonadota</taxon>
        <taxon>Betaproteobacteria</taxon>
        <taxon>Burkholderiales</taxon>
        <taxon>Oxalobacteraceae</taxon>
        <taxon>Undibacterium</taxon>
    </lineage>
</organism>
<proteinExistence type="predicted"/>
<dbReference type="PANTHER" id="PTHR43664:SF1">
    <property type="entry name" value="BETA-METHYLMALYL-COA DEHYDRATASE"/>
    <property type="match status" value="1"/>
</dbReference>
<protein>
    <submittedName>
        <fullName evidence="2">MaoC family dehydratase</fullName>
    </submittedName>
</protein>
<gene>
    <name evidence="2" type="ORF">EJN92_17875</name>
</gene>
<dbReference type="InterPro" id="IPR002539">
    <property type="entry name" value="MaoC-like_dom"/>
</dbReference>
<dbReference type="InterPro" id="IPR029069">
    <property type="entry name" value="HotDog_dom_sf"/>
</dbReference>
<dbReference type="Proteomes" id="UP000275663">
    <property type="component" value="Chromosome"/>
</dbReference>
<evidence type="ECO:0000259" key="1">
    <source>
        <dbReference type="Pfam" id="PF01575"/>
    </source>
</evidence>
<sequence length="174" mass="19041">MATHPAVSENLAKPVKPAKPAKPAKIYKWYFEDFIPGHVIELGQRQVSEAEIITFATAFDPQPFHIDTEAASDSIFGGVIASGWHTCSMIMRMVVDGFLNESTSMGSPGVDEVRWILPVRPGDTLSISAETLDSRPSSSKLDRGVVFTMWRAVNQDGKLVCTIKGMGMFGRRPA</sequence>
<dbReference type="EMBL" id="CP034464">
    <property type="protein sequence ID" value="AZP13689.1"/>
    <property type="molecule type" value="Genomic_DNA"/>
</dbReference>
<feature type="domain" description="MaoC-like" evidence="1">
    <location>
        <begin position="43"/>
        <end position="136"/>
    </location>
</feature>